<dbReference type="OrthoDB" id="6612291at2759"/>
<dbReference type="InterPro" id="IPR005829">
    <property type="entry name" value="Sugar_transporter_CS"/>
</dbReference>
<evidence type="ECO:0000313" key="9">
    <source>
        <dbReference type="Proteomes" id="UP000466442"/>
    </source>
</evidence>
<feature type="region of interest" description="Disordered" evidence="5">
    <location>
        <begin position="121"/>
        <end position="222"/>
    </location>
</feature>
<evidence type="ECO:0000256" key="6">
    <source>
        <dbReference type="SAM" id="Phobius"/>
    </source>
</evidence>
<feature type="region of interest" description="Disordered" evidence="5">
    <location>
        <begin position="681"/>
        <end position="708"/>
    </location>
</feature>
<dbReference type="SUPFAM" id="SSF103473">
    <property type="entry name" value="MFS general substrate transporter"/>
    <property type="match status" value="1"/>
</dbReference>
<dbReference type="InterPro" id="IPR036259">
    <property type="entry name" value="MFS_trans_sf"/>
</dbReference>
<dbReference type="GO" id="GO:0022857">
    <property type="term" value="F:transmembrane transporter activity"/>
    <property type="evidence" value="ECO:0007669"/>
    <property type="project" value="InterPro"/>
</dbReference>
<dbReference type="GO" id="GO:0016020">
    <property type="term" value="C:membrane"/>
    <property type="evidence" value="ECO:0007669"/>
    <property type="project" value="UniProtKB-SubCell"/>
</dbReference>
<feature type="transmembrane region" description="Helical" evidence="6">
    <location>
        <begin position="509"/>
        <end position="532"/>
    </location>
</feature>
<dbReference type="PANTHER" id="PTHR48021:SF89">
    <property type="entry name" value="FI02132P-RELATED"/>
    <property type="match status" value="1"/>
</dbReference>
<evidence type="ECO:0000313" key="8">
    <source>
        <dbReference type="EMBL" id="KAF6207878.1"/>
    </source>
</evidence>
<feature type="compositionally biased region" description="Pro residues" evidence="5">
    <location>
        <begin position="450"/>
        <end position="459"/>
    </location>
</feature>
<feature type="transmembrane region" description="Helical" evidence="6">
    <location>
        <begin position="382"/>
        <end position="404"/>
    </location>
</feature>
<keyword evidence="9" id="KW-1185">Reference proteome</keyword>
<feature type="transmembrane region" description="Helical" evidence="6">
    <location>
        <begin position="294"/>
        <end position="311"/>
    </location>
</feature>
<dbReference type="EMBL" id="WIXP02000007">
    <property type="protein sequence ID" value="KAF6207878.1"/>
    <property type="molecule type" value="Genomic_DNA"/>
</dbReference>
<proteinExistence type="predicted"/>
<evidence type="ECO:0000256" key="2">
    <source>
        <dbReference type="ARBA" id="ARBA00022692"/>
    </source>
</evidence>
<feature type="transmembrane region" description="Helical" evidence="6">
    <location>
        <begin position="613"/>
        <end position="632"/>
    </location>
</feature>
<dbReference type="InterPro" id="IPR050549">
    <property type="entry name" value="MFS_Trehalose_Transporter"/>
</dbReference>
<dbReference type="Gene3D" id="1.20.1250.20">
    <property type="entry name" value="MFS general substrate transporter like domains"/>
    <property type="match status" value="1"/>
</dbReference>
<reference evidence="8" key="1">
    <citation type="journal article" date="2021" name="Mol. Ecol. Resour.">
        <title>Apolygus lucorum genome provides insights into omnivorousness and mesophyll feeding.</title>
        <authorList>
            <person name="Liu Y."/>
            <person name="Liu H."/>
            <person name="Wang H."/>
            <person name="Huang T."/>
            <person name="Liu B."/>
            <person name="Yang B."/>
            <person name="Yin L."/>
            <person name="Li B."/>
            <person name="Zhang Y."/>
            <person name="Zhang S."/>
            <person name="Jiang F."/>
            <person name="Zhang X."/>
            <person name="Ren Y."/>
            <person name="Wang B."/>
            <person name="Wang S."/>
            <person name="Lu Y."/>
            <person name="Wu K."/>
            <person name="Fan W."/>
            <person name="Wang G."/>
        </authorList>
    </citation>
    <scope>NUCLEOTIDE SEQUENCE</scope>
    <source>
        <strain evidence="8">12Hb</strain>
    </source>
</reference>
<keyword evidence="2 6" id="KW-0812">Transmembrane</keyword>
<evidence type="ECO:0000256" key="5">
    <source>
        <dbReference type="SAM" id="MobiDB-lite"/>
    </source>
</evidence>
<dbReference type="InterPro" id="IPR020846">
    <property type="entry name" value="MFS_dom"/>
</dbReference>
<feature type="compositionally biased region" description="Polar residues" evidence="5">
    <location>
        <begin position="168"/>
        <end position="177"/>
    </location>
</feature>
<feature type="transmembrane region" description="Helical" evidence="6">
    <location>
        <begin position="644"/>
        <end position="663"/>
    </location>
</feature>
<dbReference type="AlphaFoldDB" id="A0A6A4K7Q0"/>
<evidence type="ECO:0000256" key="3">
    <source>
        <dbReference type="ARBA" id="ARBA00022989"/>
    </source>
</evidence>
<feature type="domain" description="Major facilitator superfamily (MFS) profile" evidence="7">
    <location>
        <begin position="228"/>
        <end position="667"/>
    </location>
</feature>
<feature type="transmembrane region" description="Helical" evidence="6">
    <location>
        <begin position="474"/>
        <end position="497"/>
    </location>
</feature>
<comment type="subcellular location">
    <subcellularLocation>
        <location evidence="1">Membrane</location>
        <topology evidence="1">Multi-pass membrane protein</topology>
    </subcellularLocation>
</comment>
<feature type="transmembrane region" description="Helical" evidence="6">
    <location>
        <begin position="356"/>
        <end position="376"/>
    </location>
</feature>
<comment type="caution">
    <text evidence="8">The sequence shown here is derived from an EMBL/GenBank/DDBJ whole genome shotgun (WGS) entry which is preliminary data.</text>
</comment>
<feature type="compositionally biased region" description="Low complexity" evidence="5">
    <location>
        <begin position="143"/>
        <end position="167"/>
    </location>
</feature>
<dbReference type="PANTHER" id="PTHR48021">
    <property type="match status" value="1"/>
</dbReference>
<dbReference type="Pfam" id="PF00083">
    <property type="entry name" value="Sugar_tr"/>
    <property type="match status" value="1"/>
</dbReference>
<keyword evidence="4 6" id="KW-0472">Membrane</keyword>
<feature type="transmembrane region" description="Helical" evidence="6">
    <location>
        <begin position="323"/>
        <end position="344"/>
    </location>
</feature>
<evidence type="ECO:0000256" key="4">
    <source>
        <dbReference type="ARBA" id="ARBA00023136"/>
    </source>
</evidence>
<keyword evidence="3 6" id="KW-1133">Transmembrane helix</keyword>
<name>A0A6A4K7Q0_APOLU</name>
<evidence type="ECO:0000259" key="7">
    <source>
        <dbReference type="PROSITE" id="PS50850"/>
    </source>
</evidence>
<feature type="compositionally biased region" description="Basic and acidic residues" evidence="5">
    <location>
        <begin position="699"/>
        <end position="708"/>
    </location>
</feature>
<feature type="compositionally biased region" description="Low complexity" evidence="5">
    <location>
        <begin position="189"/>
        <end position="210"/>
    </location>
</feature>
<accession>A0A6A4K7Q0</accession>
<protein>
    <recommendedName>
        <fullName evidence="7">Major facilitator superfamily (MFS) profile domain-containing protein</fullName>
    </recommendedName>
</protein>
<feature type="transmembrane region" description="Helical" evidence="6">
    <location>
        <begin position="579"/>
        <end position="601"/>
    </location>
</feature>
<dbReference type="InterPro" id="IPR005828">
    <property type="entry name" value="MFS_sugar_transport-like"/>
</dbReference>
<dbReference type="FunFam" id="1.20.1250.20:FF:000249">
    <property type="entry name" value="facilitated trehalose transporter Tret1"/>
    <property type="match status" value="1"/>
</dbReference>
<evidence type="ECO:0000256" key="1">
    <source>
        <dbReference type="ARBA" id="ARBA00004141"/>
    </source>
</evidence>
<feature type="transmembrane region" description="Helical" evidence="6">
    <location>
        <begin position="264"/>
        <end position="282"/>
    </location>
</feature>
<gene>
    <name evidence="8" type="ORF">GE061_016327</name>
</gene>
<feature type="transmembrane region" description="Helical" evidence="6">
    <location>
        <begin position="539"/>
        <end position="559"/>
    </location>
</feature>
<dbReference type="PROSITE" id="PS00216">
    <property type="entry name" value="SUGAR_TRANSPORT_1"/>
    <property type="match status" value="1"/>
</dbReference>
<sequence length="708" mass="76197">MIFWRRGPPNDELPLALLAVQLHRISFPTRYSPSDVTHYALKSCQVVSLRSYTQEEPSPNQLDFYCMQARIALNLNIFHVYCFLVVADGQQLASAVCSGSGMRRLRRKILPFLTKKMSSKKSKRLIDEERKPLLVGKSPEILPGTSSGGSATPSTTTTTTTPTPVTSKKSYQSTPTSLPKEKPTPAAVSPGGSDTAAASAAGGYQASAGAPNDQDPQQTGTVKSSLSRQIFLGMVIALPSVPCGMSLAFSAVTFDSLDLSVDDASWYASITIMSFPIGSLIVGKLMDQYGRKPALLSITVVSFIGWLMLAVPATDVSLTKLLIGRMLTGVAGGLASVPAAVYAAECLCPNNVKLRSSLVTWSTVALSTGIFLTYMTGAFLEYYNVASIATLVSIVALVLVAIFIPESPVWLSMKGRHGDAEWSEREINIAPPPSHQEEPSASEWEDASPQAPPPPPPEPATLKELAKPEVYKPLLIMIGFLFFQQFSGVFVVIAYMVDIIRAAGVVTLSAYWLAVVGGAVILLVSILASVVYPKTGVRAIATFSSMGTAITMFWIGIYLSCRPLWVGSAGWYFLNWVPVFLILSNIALSSAGFLILPWSMLGEVFPISVKGMAAGLATCCGFIFSFAALKLYPYIQLGLGVAEVFYFFGSVALLGTMFVIAFLPETHGKTLQEIINEFTKKKPGKSSDKKPPQVVTKQPESKKAEVQV</sequence>
<organism evidence="8 9">
    <name type="scientific">Apolygus lucorum</name>
    <name type="common">Small green plant bug</name>
    <name type="synonym">Lygocoris lucorum</name>
    <dbReference type="NCBI Taxonomy" id="248454"/>
    <lineage>
        <taxon>Eukaryota</taxon>
        <taxon>Metazoa</taxon>
        <taxon>Ecdysozoa</taxon>
        <taxon>Arthropoda</taxon>
        <taxon>Hexapoda</taxon>
        <taxon>Insecta</taxon>
        <taxon>Pterygota</taxon>
        <taxon>Neoptera</taxon>
        <taxon>Paraneoptera</taxon>
        <taxon>Hemiptera</taxon>
        <taxon>Heteroptera</taxon>
        <taxon>Panheteroptera</taxon>
        <taxon>Cimicomorpha</taxon>
        <taxon>Miridae</taxon>
        <taxon>Mirini</taxon>
        <taxon>Apolygus</taxon>
    </lineage>
</organism>
<dbReference type="Proteomes" id="UP000466442">
    <property type="component" value="Unassembled WGS sequence"/>
</dbReference>
<feature type="transmembrane region" description="Helical" evidence="6">
    <location>
        <begin position="230"/>
        <end position="252"/>
    </location>
</feature>
<feature type="region of interest" description="Disordered" evidence="5">
    <location>
        <begin position="429"/>
        <end position="459"/>
    </location>
</feature>
<dbReference type="PROSITE" id="PS50850">
    <property type="entry name" value="MFS"/>
    <property type="match status" value="1"/>
</dbReference>